<dbReference type="EMBL" id="QMQA01000049">
    <property type="protein sequence ID" value="RLE14337.1"/>
    <property type="molecule type" value="Genomic_DNA"/>
</dbReference>
<name>A0A662DIK8_UNCAE</name>
<evidence type="ECO:0000256" key="3">
    <source>
        <dbReference type="ARBA" id="ARBA00023015"/>
    </source>
</evidence>
<dbReference type="PROSITE" id="PS50110">
    <property type="entry name" value="RESPONSE_REGULATORY"/>
    <property type="match status" value="1"/>
</dbReference>
<gene>
    <name evidence="8" type="ORF">DRJ04_02605</name>
</gene>
<dbReference type="SUPFAM" id="SSF52172">
    <property type="entry name" value="CheY-like"/>
    <property type="match status" value="1"/>
</dbReference>
<dbReference type="GO" id="GO:0003677">
    <property type="term" value="F:DNA binding"/>
    <property type="evidence" value="ECO:0007669"/>
    <property type="project" value="UniProtKB-KW"/>
</dbReference>
<evidence type="ECO:0000313" key="9">
    <source>
        <dbReference type="Proteomes" id="UP000280417"/>
    </source>
</evidence>
<evidence type="ECO:0000256" key="1">
    <source>
        <dbReference type="ARBA" id="ARBA00022553"/>
    </source>
</evidence>
<evidence type="ECO:0000256" key="5">
    <source>
        <dbReference type="ARBA" id="ARBA00023163"/>
    </source>
</evidence>
<evidence type="ECO:0000256" key="2">
    <source>
        <dbReference type="ARBA" id="ARBA00023012"/>
    </source>
</evidence>
<dbReference type="FunFam" id="3.40.50.2300:FF:000001">
    <property type="entry name" value="DNA-binding response regulator PhoB"/>
    <property type="match status" value="1"/>
</dbReference>
<dbReference type="AlphaFoldDB" id="A0A662DIK8"/>
<dbReference type="CDD" id="cd17574">
    <property type="entry name" value="REC_OmpR"/>
    <property type="match status" value="1"/>
</dbReference>
<keyword evidence="2" id="KW-0902">Two-component regulatory system</keyword>
<dbReference type="InterPro" id="IPR050595">
    <property type="entry name" value="Bact_response_regulator"/>
</dbReference>
<keyword evidence="4" id="KW-0238">DNA-binding</keyword>
<dbReference type="InterPro" id="IPR001789">
    <property type="entry name" value="Sig_transdc_resp-reg_receiver"/>
</dbReference>
<sequence length="131" mass="14919">MKKKILLVDDDKDFLEGTRIILEENNFEVATATDGRQCLDKLNSFKPDLLILDIMMPEKSGFDVCKEIKSSVEYNKIPVIMLTALKKKLGQTSYSVAQGLELEAEDYIDKPVDPKELVSRINNLLQKVQKE</sequence>
<dbReference type="PANTHER" id="PTHR44591">
    <property type="entry name" value="STRESS RESPONSE REGULATOR PROTEIN 1"/>
    <property type="match status" value="1"/>
</dbReference>
<accession>A0A662DIK8</accession>
<keyword evidence="1 6" id="KW-0597">Phosphoprotein</keyword>
<comment type="caution">
    <text evidence="8">The sequence shown here is derived from an EMBL/GenBank/DDBJ whole genome shotgun (WGS) entry which is preliminary data.</text>
</comment>
<dbReference type="GO" id="GO:0000160">
    <property type="term" value="P:phosphorelay signal transduction system"/>
    <property type="evidence" value="ECO:0007669"/>
    <property type="project" value="UniProtKB-KW"/>
</dbReference>
<evidence type="ECO:0000256" key="6">
    <source>
        <dbReference type="PROSITE-ProRule" id="PRU00169"/>
    </source>
</evidence>
<dbReference type="SMART" id="SM00448">
    <property type="entry name" value="REC"/>
    <property type="match status" value="1"/>
</dbReference>
<dbReference type="Proteomes" id="UP000280417">
    <property type="component" value="Unassembled WGS sequence"/>
</dbReference>
<proteinExistence type="predicted"/>
<feature type="domain" description="Response regulatory" evidence="7">
    <location>
        <begin position="4"/>
        <end position="125"/>
    </location>
</feature>
<evidence type="ECO:0000256" key="4">
    <source>
        <dbReference type="ARBA" id="ARBA00023125"/>
    </source>
</evidence>
<evidence type="ECO:0000259" key="7">
    <source>
        <dbReference type="PROSITE" id="PS50110"/>
    </source>
</evidence>
<keyword evidence="5" id="KW-0804">Transcription</keyword>
<keyword evidence="3" id="KW-0805">Transcription regulation</keyword>
<dbReference type="PANTHER" id="PTHR44591:SF3">
    <property type="entry name" value="RESPONSE REGULATORY DOMAIN-CONTAINING PROTEIN"/>
    <property type="match status" value="1"/>
</dbReference>
<reference evidence="8 9" key="1">
    <citation type="submission" date="2018-06" db="EMBL/GenBank/DDBJ databases">
        <title>Extensive metabolic versatility and redundancy in microbially diverse, dynamic hydrothermal sediments.</title>
        <authorList>
            <person name="Dombrowski N."/>
            <person name="Teske A."/>
            <person name="Baker B.J."/>
        </authorList>
    </citation>
    <scope>NUCLEOTIDE SEQUENCE [LARGE SCALE GENOMIC DNA]</scope>
    <source>
        <strain evidence="8">B3_G15</strain>
    </source>
</reference>
<dbReference type="InterPro" id="IPR011006">
    <property type="entry name" value="CheY-like_superfamily"/>
</dbReference>
<evidence type="ECO:0000313" key="8">
    <source>
        <dbReference type="EMBL" id="RLE14337.1"/>
    </source>
</evidence>
<protein>
    <submittedName>
        <fullName evidence="8">Response regulator</fullName>
    </submittedName>
</protein>
<organism evidence="8 9">
    <name type="scientific">Aerophobetes bacterium</name>
    <dbReference type="NCBI Taxonomy" id="2030807"/>
    <lineage>
        <taxon>Bacteria</taxon>
        <taxon>Candidatus Aerophobota</taxon>
    </lineage>
</organism>
<dbReference type="Gene3D" id="3.40.50.2300">
    <property type="match status" value="1"/>
</dbReference>
<dbReference type="Pfam" id="PF00072">
    <property type="entry name" value="Response_reg"/>
    <property type="match status" value="1"/>
</dbReference>
<feature type="modified residue" description="4-aspartylphosphate" evidence="6">
    <location>
        <position position="53"/>
    </location>
</feature>